<evidence type="ECO:0000256" key="1">
    <source>
        <dbReference type="ARBA" id="ARBA00001971"/>
    </source>
</evidence>
<comment type="pathway">
    <text evidence="2">Secondary metabolite biosynthesis.</text>
</comment>
<evidence type="ECO:0000256" key="4">
    <source>
        <dbReference type="ARBA" id="ARBA00022617"/>
    </source>
</evidence>
<dbReference type="PRINTS" id="PR00385">
    <property type="entry name" value="P450"/>
</dbReference>
<evidence type="ECO:0000256" key="8">
    <source>
        <dbReference type="ARBA" id="ARBA00023033"/>
    </source>
</evidence>
<dbReference type="GO" id="GO:0004497">
    <property type="term" value="F:monooxygenase activity"/>
    <property type="evidence" value="ECO:0007669"/>
    <property type="project" value="UniProtKB-KW"/>
</dbReference>
<dbReference type="SUPFAM" id="SSF48264">
    <property type="entry name" value="Cytochrome P450"/>
    <property type="match status" value="1"/>
</dbReference>
<dbReference type="Proteomes" id="UP000294933">
    <property type="component" value="Unassembled WGS sequence"/>
</dbReference>
<dbReference type="PANTHER" id="PTHR46300:SF7">
    <property type="entry name" value="P450, PUTATIVE (EUROFUNG)-RELATED"/>
    <property type="match status" value="1"/>
</dbReference>
<dbReference type="CDD" id="cd11065">
    <property type="entry name" value="CYP64-like"/>
    <property type="match status" value="1"/>
</dbReference>
<dbReference type="InterPro" id="IPR017972">
    <property type="entry name" value="Cyt_P450_CS"/>
</dbReference>
<dbReference type="GO" id="GO:0016705">
    <property type="term" value="F:oxidoreductase activity, acting on paired donors, with incorporation or reduction of molecular oxygen"/>
    <property type="evidence" value="ECO:0007669"/>
    <property type="project" value="InterPro"/>
</dbReference>
<proteinExistence type="inferred from homology"/>
<keyword evidence="5 9" id="KW-0479">Metal-binding</keyword>
<dbReference type="GO" id="GO:0005506">
    <property type="term" value="F:iron ion binding"/>
    <property type="evidence" value="ECO:0007669"/>
    <property type="project" value="InterPro"/>
</dbReference>
<dbReference type="EMBL" id="ML170192">
    <property type="protein sequence ID" value="TDL19969.1"/>
    <property type="molecule type" value="Genomic_DNA"/>
</dbReference>
<name>A0A4Y7PZB7_9AGAM</name>
<evidence type="ECO:0000256" key="3">
    <source>
        <dbReference type="ARBA" id="ARBA00010617"/>
    </source>
</evidence>
<dbReference type="InterPro" id="IPR036396">
    <property type="entry name" value="Cyt_P450_sf"/>
</dbReference>
<comment type="similarity">
    <text evidence="3 10">Belongs to the cytochrome P450 family.</text>
</comment>
<dbReference type="VEuPathDB" id="FungiDB:BD410DRAFT_791611"/>
<keyword evidence="8 10" id="KW-0503">Monooxygenase</keyword>
<keyword evidence="7 9" id="KW-0408">Iron</keyword>
<evidence type="ECO:0000256" key="6">
    <source>
        <dbReference type="ARBA" id="ARBA00023002"/>
    </source>
</evidence>
<evidence type="ECO:0000313" key="12">
    <source>
        <dbReference type="Proteomes" id="UP000294933"/>
    </source>
</evidence>
<organism evidence="11 12">
    <name type="scientific">Rickenella mellea</name>
    <dbReference type="NCBI Taxonomy" id="50990"/>
    <lineage>
        <taxon>Eukaryota</taxon>
        <taxon>Fungi</taxon>
        <taxon>Dikarya</taxon>
        <taxon>Basidiomycota</taxon>
        <taxon>Agaricomycotina</taxon>
        <taxon>Agaricomycetes</taxon>
        <taxon>Hymenochaetales</taxon>
        <taxon>Rickenellaceae</taxon>
        <taxon>Rickenella</taxon>
    </lineage>
</organism>
<evidence type="ECO:0000256" key="7">
    <source>
        <dbReference type="ARBA" id="ARBA00023004"/>
    </source>
</evidence>
<dbReference type="GO" id="GO:0020037">
    <property type="term" value="F:heme binding"/>
    <property type="evidence" value="ECO:0007669"/>
    <property type="project" value="InterPro"/>
</dbReference>
<keyword evidence="4 9" id="KW-0349">Heme</keyword>
<dbReference type="PROSITE" id="PS00086">
    <property type="entry name" value="CYTOCHROME_P450"/>
    <property type="match status" value="1"/>
</dbReference>
<dbReference type="InterPro" id="IPR001128">
    <property type="entry name" value="Cyt_P450"/>
</dbReference>
<dbReference type="PANTHER" id="PTHR46300">
    <property type="entry name" value="P450, PUTATIVE (EUROFUNG)-RELATED-RELATED"/>
    <property type="match status" value="1"/>
</dbReference>
<dbReference type="InterPro" id="IPR050364">
    <property type="entry name" value="Cytochrome_P450_fung"/>
</dbReference>
<accession>A0A4Y7PZB7</accession>
<dbReference type="Gene3D" id="1.10.630.10">
    <property type="entry name" value="Cytochrome P450"/>
    <property type="match status" value="1"/>
</dbReference>
<dbReference type="STRING" id="50990.A0A4Y7PZB7"/>
<dbReference type="OrthoDB" id="2789670at2759"/>
<feature type="binding site" description="axial binding residue" evidence="9">
    <location>
        <position position="446"/>
    </location>
    <ligand>
        <name>heme</name>
        <dbReference type="ChEBI" id="CHEBI:30413"/>
    </ligand>
    <ligandPart>
        <name>Fe</name>
        <dbReference type="ChEBI" id="CHEBI:18248"/>
    </ligandPart>
</feature>
<evidence type="ECO:0000256" key="10">
    <source>
        <dbReference type="RuleBase" id="RU000461"/>
    </source>
</evidence>
<gene>
    <name evidence="11" type="ORF">BD410DRAFT_791611</name>
</gene>
<evidence type="ECO:0000256" key="9">
    <source>
        <dbReference type="PIRSR" id="PIRSR602401-1"/>
    </source>
</evidence>
<dbReference type="AlphaFoldDB" id="A0A4Y7PZB7"/>
<dbReference type="InterPro" id="IPR002401">
    <property type="entry name" value="Cyt_P450_E_grp-I"/>
</dbReference>
<evidence type="ECO:0000256" key="2">
    <source>
        <dbReference type="ARBA" id="ARBA00005179"/>
    </source>
</evidence>
<keyword evidence="6 10" id="KW-0560">Oxidoreductase</keyword>
<reference evidence="11 12" key="1">
    <citation type="submission" date="2018-06" db="EMBL/GenBank/DDBJ databases">
        <title>A transcriptomic atlas of mushroom development highlights an independent origin of complex multicellularity.</title>
        <authorList>
            <consortium name="DOE Joint Genome Institute"/>
            <person name="Krizsan K."/>
            <person name="Almasi E."/>
            <person name="Merenyi Z."/>
            <person name="Sahu N."/>
            <person name="Viragh M."/>
            <person name="Koszo T."/>
            <person name="Mondo S."/>
            <person name="Kiss B."/>
            <person name="Balint B."/>
            <person name="Kues U."/>
            <person name="Barry K."/>
            <person name="Hegedus J.C."/>
            <person name="Henrissat B."/>
            <person name="Johnson J."/>
            <person name="Lipzen A."/>
            <person name="Ohm R."/>
            <person name="Nagy I."/>
            <person name="Pangilinan J."/>
            <person name="Yan J."/>
            <person name="Xiong Y."/>
            <person name="Grigoriev I.V."/>
            <person name="Hibbett D.S."/>
            <person name="Nagy L.G."/>
        </authorList>
    </citation>
    <scope>NUCLEOTIDE SEQUENCE [LARGE SCALE GENOMIC DNA]</scope>
    <source>
        <strain evidence="11 12">SZMC22713</strain>
    </source>
</reference>
<comment type="cofactor">
    <cofactor evidence="1 9">
        <name>heme</name>
        <dbReference type="ChEBI" id="CHEBI:30413"/>
    </cofactor>
</comment>
<dbReference type="PRINTS" id="PR00463">
    <property type="entry name" value="EP450I"/>
</dbReference>
<sequence>MVTFVLGILAFATAFILLLLWKAKFQMKATSKGFPLPPGPRRRLFVGNLLDIPRQKAWHRFAEWKQQFGDMVYVEALGNGILLLNTVELVNEMLQKRWSIYSDRPTFVMVGELMGLDNSIPMLQLGPMWQRQRKIAHSHLSPDAVKKYYSVQEDIISLYLNSLIENPENFDSELRLTAGRVIMSVTYGLPVHTSDDVYISEAEDVMKMIGMAIVPGAFLVDLIPKLKFLPSWLPFHKIQKIGSDGRNRIYTMISRPYEHVKRELANGTALPSFTSDCLRDYFDMHGSDVDADTDHIIRWAAGAMYGAGGESTYATILSFILAMALYPEVQVKAREEIDHVIGFDRLPSISDRSGMPYINATIKEALRWKPALPLSIPRRANQPDYYGEYYLPRGTIVMPNVWAISHDDKSGIPSHRFAPERFLTSHVKETATDPYSYAFGFGRRICPGKYLGDNNLFLLVSGLMATVEISKKRDATGKEMPLDPSFTPGLVSHPEPFNVQIMPRSTRALAVVRERVARINPGSGM</sequence>
<evidence type="ECO:0000313" key="11">
    <source>
        <dbReference type="EMBL" id="TDL19969.1"/>
    </source>
</evidence>
<dbReference type="Pfam" id="PF00067">
    <property type="entry name" value="p450"/>
    <property type="match status" value="1"/>
</dbReference>
<evidence type="ECO:0000256" key="5">
    <source>
        <dbReference type="ARBA" id="ARBA00022723"/>
    </source>
</evidence>
<keyword evidence="12" id="KW-1185">Reference proteome</keyword>
<protein>
    <submittedName>
        <fullName evidence="11">Cytochrome P450</fullName>
    </submittedName>
</protein>